<protein>
    <submittedName>
        <fullName evidence="1">Uncharacterized protein</fullName>
    </submittedName>
</protein>
<gene>
    <name evidence="1" type="ORF">DILT_LOCUS6539</name>
</gene>
<accession>A0A3P7LLC6</accession>
<sequence length="647" mass="73315">MQPEASTYDPRTARPTLKVCSGPLCYVTNLRTRILDRQGTTVLRDGLSTKIDLSNLHCRASVMLSTRTDLGDSRVDRTIDLKPMQTYECKLKMIPEKSAYDPLTDVISLEICRGPNCWAGPFRTNISDTNNHLLRSTPKKDTVSLQELYCRTEVCLVAQDHDEKAEPVRRNITLKPTEQLNCSQTDIYVTPASATKSISLCSFTSAKQRDIFANEDVYNTYFEGIRCKSSVPGVRFTKRHLQLPADNLSKQDYSIDCKLYGCHWKFRILKQPERLLFNPERKYYGTDHDKVTLQACLGPHCYEEPLHTKVFDRYGVLLTEQTKPVLLPNSYLCVSELVIVVKSPRDSQNLTRNLTISPMRSCRCEVQPIYQTPKMALRPVQLCQPHNASAFKAVLQGRAYEEVFKHSVCNSSCVGLKLEKATATFENISFLPKPPASPRCQVSCRLHDCRWNVDLIVEDEKLVPKSPKSSYNPKLDEIEMQLCLSKKCRSEGLSISILSEDGMVLATHLRGAFSLKLFFCQPGLILEGQVDGEPERRQTRIKLAPVLTYNCSEESRILTPVEATRIQRLCSSRDQGIKSVLSVDKVYIRVFNDANCTTTSAAVNISAAMAVLPEAPPSDEKYSFDCRLLACKWNLDMFVEHEREYSR</sequence>
<keyword evidence="2" id="KW-1185">Reference proteome</keyword>
<dbReference type="EMBL" id="UYRU01049767">
    <property type="protein sequence ID" value="VDN10708.1"/>
    <property type="molecule type" value="Genomic_DNA"/>
</dbReference>
<proteinExistence type="predicted"/>
<dbReference type="AlphaFoldDB" id="A0A3P7LLC6"/>
<reference evidence="1 2" key="1">
    <citation type="submission" date="2018-11" db="EMBL/GenBank/DDBJ databases">
        <authorList>
            <consortium name="Pathogen Informatics"/>
        </authorList>
    </citation>
    <scope>NUCLEOTIDE SEQUENCE [LARGE SCALE GENOMIC DNA]</scope>
</reference>
<evidence type="ECO:0000313" key="2">
    <source>
        <dbReference type="Proteomes" id="UP000281553"/>
    </source>
</evidence>
<name>A0A3P7LLC6_DIBLA</name>
<evidence type="ECO:0000313" key="1">
    <source>
        <dbReference type="EMBL" id="VDN10708.1"/>
    </source>
</evidence>
<organism evidence="1 2">
    <name type="scientific">Dibothriocephalus latus</name>
    <name type="common">Fish tapeworm</name>
    <name type="synonym">Diphyllobothrium latum</name>
    <dbReference type="NCBI Taxonomy" id="60516"/>
    <lineage>
        <taxon>Eukaryota</taxon>
        <taxon>Metazoa</taxon>
        <taxon>Spiralia</taxon>
        <taxon>Lophotrochozoa</taxon>
        <taxon>Platyhelminthes</taxon>
        <taxon>Cestoda</taxon>
        <taxon>Eucestoda</taxon>
        <taxon>Diphyllobothriidea</taxon>
        <taxon>Diphyllobothriidae</taxon>
        <taxon>Dibothriocephalus</taxon>
    </lineage>
</organism>
<dbReference type="Proteomes" id="UP000281553">
    <property type="component" value="Unassembled WGS sequence"/>
</dbReference>